<organism evidence="2">
    <name type="scientific">Phytophthora nicotianae</name>
    <name type="common">Potato buckeye rot agent</name>
    <name type="synonym">Phytophthora parasitica</name>
    <dbReference type="NCBI Taxonomy" id="4792"/>
    <lineage>
        <taxon>Eukaryota</taxon>
        <taxon>Sar</taxon>
        <taxon>Stramenopiles</taxon>
        <taxon>Oomycota</taxon>
        <taxon>Peronosporomycetes</taxon>
        <taxon>Peronosporales</taxon>
        <taxon>Peronosporaceae</taxon>
        <taxon>Phytophthora</taxon>
    </lineage>
</organism>
<dbReference type="AlphaFoldDB" id="W2HI63"/>
<gene>
    <name evidence="2" type="ORF">L915_02628</name>
</gene>
<reference evidence="2" key="1">
    <citation type="submission" date="2013-11" db="EMBL/GenBank/DDBJ databases">
        <title>The Genome Sequence of Phytophthora parasitica CJ02B3.</title>
        <authorList>
            <consortium name="The Broad Institute Genomics Platform"/>
            <person name="Russ C."/>
            <person name="Tyler B."/>
            <person name="Panabieres F."/>
            <person name="Shan W."/>
            <person name="Tripathy S."/>
            <person name="Grunwald N."/>
            <person name="Machado M."/>
            <person name="Johnson C.S."/>
            <person name="Arredondo F."/>
            <person name="Hong C."/>
            <person name="Coffey M."/>
            <person name="Young S.K."/>
            <person name="Zeng Q."/>
            <person name="Gargeya S."/>
            <person name="Fitzgerald M."/>
            <person name="Abouelleil A."/>
            <person name="Alvarado L."/>
            <person name="Chapman S.B."/>
            <person name="Gainer-Dewar J."/>
            <person name="Goldberg J."/>
            <person name="Griggs A."/>
            <person name="Gujja S."/>
            <person name="Hansen M."/>
            <person name="Howarth C."/>
            <person name="Imamovic A."/>
            <person name="Ireland A."/>
            <person name="Larimer J."/>
            <person name="McCowan C."/>
            <person name="Murphy C."/>
            <person name="Pearson M."/>
            <person name="Poon T.W."/>
            <person name="Priest M."/>
            <person name="Roberts A."/>
            <person name="Saif S."/>
            <person name="Shea T."/>
            <person name="Sykes S."/>
            <person name="Wortman J."/>
            <person name="Nusbaum C."/>
            <person name="Birren B."/>
        </authorList>
    </citation>
    <scope>NUCLEOTIDE SEQUENCE [LARGE SCALE GENOMIC DNA]</scope>
    <source>
        <strain evidence="2">CJ02B3</strain>
    </source>
</reference>
<feature type="region of interest" description="Disordered" evidence="1">
    <location>
        <begin position="39"/>
        <end position="58"/>
    </location>
</feature>
<protein>
    <submittedName>
        <fullName evidence="2">Uncharacterized protein</fullName>
    </submittedName>
</protein>
<evidence type="ECO:0000313" key="2">
    <source>
        <dbReference type="EMBL" id="ETK94270.1"/>
    </source>
</evidence>
<dbReference type="Proteomes" id="UP000053236">
    <property type="component" value="Unassembled WGS sequence"/>
</dbReference>
<evidence type="ECO:0000256" key="1">
    <source>
        <dbReference type="SAM" id="MobiDB-lite"/>
    </source>
</evidence>
<name>W2HI63_PHYNI</name>
<proteinExistence type="predicted"/>
<feature type="compositionally biased region" description="Polar residues" evidence="1">
    <location>
        <begin position="1"/>
        <end position="10"/>
    </location>
</feature>
<feature type="region of interest" description="Disordered" evidence="1">
    <location>
        <begin position="1"/>
        <end position="25"/>
    </location>
</feature>
<sequence length="58" mass="6184">MLPKGETQTKILEGTDSVGAQPGSKKECLEPTIVSAHNEYAGGMLPKPKSKNKTSKKN</sequence>
<accession>W2HI63</accession>
<feature type="compositionally biased region" description="Basic residues" evidence="1">
    <location>
        <begin position="48"/>
        <end position="58"/>
    </location>
</feature>
<dbReference type="EMBL" id="KI684639">
    <property type="protein sequence ID" value="ETK94270.1"/>
    <property type="molecule type" value="Genomic_DNA"/>
</dbReference>